<proteinExistence type="inferred from homology"/>
<evidence type="ECO:0000313" key="4">
    <source>
        <dbReference type="RefSeq" id="XP_005751602.1"/>
    </source>
</evidence>
<accession>A0A3B4H4I6</accession>
<sequence length="132" mass="14985">MAAVYQQPIQVVTVATTNKNSGRWSTNLCNCCSDMHTCCYGLWCLPCMQCETVSRHGWCCVLPLLDGCCVVSYLFRKSIRERYNIPGSSCADCCQIFWCYECAWCQMHRELKIRARQAPAILTVVTTQVIHG</sequence>
<evidence type="ECO:0000313" key="3">
    <source>
        <dbReference type="Proteomes" id="UP000695023"/>
    </source>
</evidence>
<dbReference type="Ensembl" id="ENSPNYT00000030852.1">
    <property type="protein sequence ID" value="ENSPNYP00000030120.1"/>
    <property type="gene ID" value="ENSPNYG00000022712.1"/>
</dbReference>
<reference evidence="4 5" key="2">
    <citation type="submission" date="2025-04" db="UniProtKB">
        <authorList>
            <consortium name="RefSeq"/>
        </authorList>
    </citation>
    <scope>IDENTIFICATION</scope>
</reference>
<gene>
    <name evidence="4 5" type="primary">LOC102198405</name>
</gene>
<protein>
    <submittedName>
        <fullName evidence="2 4">Cornifelin homolog B-like</fullName>
    </submittedName>
</protein>
<dbReference type="Proteomes" id="UP000695023">
    <property type="component" value="Unplaced"/>
</dbReference>
<dbReference type="RefSeq" id="XP_005751603.1">
    <property type="nucleotide sequence ID" value="XM_005751546.1"/>
</dbReference>
<name>A0A3B4H4I6_9CICH</name>
<dbReference type="GeneID" id="102198405"/>
<reference evidence="2" key="1">
    <citation type="submission" date="2023-09" db="UniProtKB">
        <authorList>
            <consortium name="Ensembl"/>
        </authorList>
    </citation>
    <scope>IDENTIFICATION</scope>
</reference>
<evidence type="ECO:0000256" key="1">
    <source>
        <dbReference type="ARBA" id="ARBA00009024"/>
    </source>
</evidence>
<keyword evidence="3" id="KW-1185">Reference proteome</keyword>
<dbReference type="AlphaFoldDB" id="A0A3B4H4I6"/>
<dbReference type="InterPro" id="IPR006461">
    <property type="entry name" value="PLAC_motif_containing"/>
</dbReference>
<dbReference type="RefSeq" id="XP_005751602.1">
    <property type="nucleotide sequence ID" value="XM_005751545.1"/>
</dbReference>
<dbReference type="GeneTree" id="ENSGT00940000163927"/>
<dbReference type="Pfam" id="PF04749">
    <property type="entry name" value="PLAC8"/>
    <property type="match status" value="1"/>
</dbReference>
<organism evidence="2">
    <name type="scientific">Pundamilia nyererei</name>
    <dbReference type="NCBI Taxonomy" id="303518"/>
    <lineage>
        <taxon>Eukaryota</taxon>
        <taxon>Metazoa</taxon>
        <taxon>Chordata</taxon>
        <taxon>Craniata</taxon>
        <taxon>Vertebrata</taxon>
        <taxon>Euteleostomi</taxon>
        <taxon>Actinopterygii</taxon>
        <taxon>Neopterygii</taxon>
        <taxon>Teleostei</taxon>
        <taxon>Neoteleostei</taxon>
        <taxon>Acanthomorphata</taxon>
        <taxon>Ovalentaria</taxon>
        <taxon>Cichlomorphae</taxon>
        <taxon>Cichliformes</taxon>
        <taxon>Cichlidae</taxon>
        <taxon>African cichlids</taxon>
        <taxon>Pseudocrenilabrinae</taxon>
        <taxon>Haplochromini</taxon>
        <taxon>Pundamilia</taxon>
    </lineage>
</organism>
<dbReference type="OrthoDB" id="1045822at2759"/>
<evidence type="ECO:0000313" key="2">
    <source>
        <dbReference type="Ensembl" id="ENSPNYP00000030120.1"/>
    </source>
</evidence>
<comment type="similarity">
    <text evidence="1">Belongs to the cornifelin family.</text>
</comment>
<dbReference type="STRING" id="303518.ENSPNYP00000030120"/>
<dbReference type="NCBIfam" id="TIGR01571">
    <property type="entry name" value="A_thal_Cys_rich"/>
    <property type="match status" value="1"/>
</dbReference>
<dbReference type="PANTHER" id="PTHR15907">
    <property type="entry name" value="DUF614 FAMILY PROTEIN-RELATED"/>
    <property type="match status" value="1"/>
</dbReference>
<evidence type="ECO:0000313" key="5">
    <source>
        <dbReference type="RefSeq" id="XP_005751603.1"/>
    </source>
</evidence>